<accession>A0ABS9TA02</accession>
<dbReference type="RefSeq" id="WP_241035410.1">
    <property type="nucleotide sequence ID" value="NZ_BAAAJF010000023.1"/>
</dbReference>
<name>A0ABS9TA02_9PSEU</name>
<evidence type="ECO:0000259" key="1">
    <source>
        <dbReference type="Pfam" id="PF12697"/>
    </source>
</evidence>
<sequence>MARERIEIAAGDRRVTGVTTRPGSAEAPLLVALHGGTYTSAYFDVPGFSFLDLAEATGFTAVSLDRPGYGGSDPLDDGTPFFAGSATVLDDAIARLWADRSAEHPGIVIVSHSIGSAIAVHMAAGKPAWPLLGIALHGVNDRSPDPVVNAWNAMPAGQPIAFTQEQRRMFMYGPDGTMDADAVARAEISAAPAPLAELLEIVREWPASAAQLAAGVTVPVHYALAEFDGLWLVDEERVEKFAGYFTSAPWTVASLFRGAGHNIDHHHLGRTLHLEQLAFAWACVHRRSPALVG</sequence>
<feature type="domain" description="AB hydrolase-1" evidence="1">
    <location>
        <begin position="30"/>
        <end position="264"/>
    </location>
</feature>
<dbReference type="Pfam" id="PF12697">
    <property type="entry name" value="Abhydrolase_6"/>
    <property type="match status" value="1"/>
</dbReference>
<dbReference type="EMBL" id="JAKXMK010000005">
    <property type="protein sequence ID" value="MCH6165374.1"/>
    <property type="molecule type" value="Genomic_DNA"/>
</dbReference>
<keyword evidence="2" id="KW-0378">Hydrolase</keyword>
<comment type="caution">
    <text evidence="2">The sequence shown here is derived from an EMBL/GenBank/DDBJ whole genome shotgun (WGS) entry which is preliminary data.</text>
</comment>
<evidence type="ECO:0000313" key="3">
    <source>
        <dbReference type="Proteomes" id="UP001299970"/>
    </source>
</evidence>
<dbReference type="Gene3D" id="3.40.50.1820">
    <property type="entry name" value="alpha/beta hydrolase"/>
    <property type="match status" value="1"/>
</dbReference>
<evidence type="ECO:0000313" key="2">
    <source>
        <dbReference type="EMBL" id="MCH6165374.1"/>
    </source>
</evidence>
<dbReference type="InterPro" id="IPR000073">
    <property type="entry name" value="AB_hydrolase_1"/>
</dbReference>
<organism evidence="2 3">
    <name type="scientific">Pseudonocardia alaniniphila</name>
    <dbReference type="NCBI Taxonomy" id="75291"/>
    <lineage>
        <taxon>Bacteria</taxon>
        <taxon>Bacillati</taxon>
        <taxon>Actinomycetota</taxon>
        <taxon>Actinomycetes</taxon>
        <taxon>Pseudonocardiales</taxon>
        <taxon>Pseudonocardiaceae</taxon>
        <taxon>Pseudonocardia</taxon>
    </lineage>
</organism>
<reference evidence="2 3" key="1">
    <citation type="submission" date="2022-03" db="EMBL/GenBank/DDBJ databases">
        <title>Pseudonocardia alaer sp. nov., a novel actinomycete isolated from reed forest soil.</title>
        <authorList>
            <person name="Wang L."/>
        </authorList>
    </citation>
    <scope>NUCLEOTIDE SEQUENCE [LARGE SCALE GENOMIC DNA]</scope>
    <source>
        <strain evidence="2 3">Y-16303</strain>
    </source>
</reference>
<dbReference type="Proteomes" id="UP001299970">
    <property type="component" value="Unassembled WGS sequence"/>
</dbReference>
<protein>
    <submittedName>
        <fullName evidence="2">Alpha/beta hydrolase</fullName>
    </submittedName>
</protein>
<dbReference type="GO" id="GO:0016787">
    <property type="term" value="F:hydrolase activity"/>
    <property type="evidence" value="ECO:0007669"/>
    <property type="project" value="UniProtKB-KW"/>
</dbReference>
<dbReference type="InterPro" id="IPR029058">
    <property type="entry name" value="AB_hydrolase_fold"/>
</dbReference>
<keyword evidence="3" id="KW-1185">Reference proteome</keyword>
<gene>
    <name evidence="2" type="ORF">MMF94_06755</name>
</gene>
<proteinExistence type="predicted"/>
<dbReference type="SUPFAM" id="SSF53474">
    <property type="entry name" value="alpha/beta-Hydrolases"/>
    <property type="match status" value="1"/>
</dbReference>